<feature type="region of interest" description="Disordered" evidence="2">
    <location>
        <begin position="445"/>
        <end position="573"/>
    </location>
</feature>
<dbReference type="SUPFAM" id="SSF56801">
    <property type="entry name" value="Acetyl-CoA synthetase-like"/>
    <property type="match status" value="1"/>
</dbReference>
<feature type="compositionally biased region" description="Low complexity" evidence="2">
    <location>
        <begin position="464"/>
        <end position="511"/>
    </location>
</feature>
<feature type="compositionally biased region" description="Basic residues" evidence="2">
    <location>
        <begin position="542"/>
        <end position="553"/>
    </location>
</feature>
<dbReference type="EC" id="6.2.1.3" evidence="4"/>
<dbReference type="FunFam" id="3.40.50.12780:FF:000003">
    <property type="entry name" value="Long-chain-fatty-acid--CoA ligase FadD"/>
    <property type="match status" value="1"/>
</dbReference>
<dbReference type="HOGENOM" id="CLU_000022_59_9_0"/>
<dbReference type="STRING" id="869210.Marky_1388"/>
<dbReference type="InterPro" id="IPR000873">
    <property type="entry name" value="AMP-dep_synth/lig_dom"/>
</dbReference>
<dbReference type="AlphaFoldDB" id="F2NLM4"/>
<accession>F2NLM4</accession>
<gene>
    <name evidence="4" type="ordered locus">Marky_1388</name>
</gene>
<dbReference type="CDD" id="cd05936">
    <property type="entry name" value="FC-FACS_FadD_like"/>
    <property type="match status" value="1"/>
</dbReference>
<keyword evidence="5" id="KW-1185">Reference proteome</keyword>
<name>F2NLM4_MARHT</name>
<dbReference type="PROSITE" id="PS00455">
    <property type="entry name" value="AMP_BINDING"/>
    <property type="match status" value="1"/>
</dbReference>
<dbReference type="EMBL" id="CP002630">
    <property type="protein sequence ID" value="AEB12123.1"/>
    <property type="molecule type" value="Genomic_DNA"/>
</dbReference>
<organism evidence="4 5">
    <name type="scientific">Marinithermus hydrothermalis (strain DSM 14884 / JCM 11576 / T1)</name>
    <dbReference type="NCBI Taxonomy" id="869210"/>
    <lineage>
        <taxon>Bacteria</taxon>
        <taxon>Thermotogati</taxon>
        <taxon>Deinococcota</taxon>
        <taxon>Deinococci</taxon>
        <taxon>Thermales</taxon>
        <taxon>Thermaceae</taxon>
        <taxon>Marinithermus</taxon>
    </lineage>
</organism>
<comment type="similarity">
    <text evidence="1">Belongs to the ATP-dependent AMP-binding enzyme family.</text>
</comment>
<evidence type="ECO:0000256" key="2">
    <source>
        <dbReference type="SAM" id="MobiDB-lite"/>
    </source>
</evidence>
<feature type="compositionally biased region" description="Low complexity" evidence="2">
    <location>
        <begin position="446"/>
        <end position="457"/>
    </location>
</feature>
<dbReference type="PANTHER" id="PTHR43767">
    <property type="entry name" value="LONG-CHAIN-FATTY-ACID--COA LIGASE"/>
    <property type="match status" value="1"/>
</dbReference>
<evidence type="ECO:0000313" key="4">
    <source>
        <dbReference type="EMBL" id="AEB12123.1"/>
    </source>
</evidence>
<dbReference type="GO" id="GO:0004467">
    <property type="term" value="F:long-chain fatty acid-CoA ligase activity"/>
    <property type="evidence" value="ECO:0007669"/>
    <property type="project" value="UniProtKB-EC"/>
</dbReference>
<evidence type="ECO:0000313" key="5">
    <source>
        <dbReference type="Proteomes" id="UP000007030"/>
    </source>
</evidence>
<dbReference type="Gene3D" id="3.40.50.12780">
    <property type="entry name" value="N-terminal domain of ligase-like"/>
    <property type="match status" value="1"/>
</dbReference>
<keyword evidence="4" id="KW-0436">Ligase</keyword>
<dbReference type="InterPro" id="IPR050237">
    <property type="entry name" value="ATP-dep_AMP-bd_enzyme"/>
</dbReference>
<evidence type="ECO:0000256" key="1">
    <source>
        <dbReference type="ARBA" id="ARBA00006432"/>
    </source>
</evidence>
<dbReference type="KEGG" id="mhd:Marky_1388"/>
<dbReference type="eggNOG" id="COG0318">
    <property type="taxonomic scope" value="Bacteria"/>
</dbReference>
<dbReference type="Proteomes" id="UP000007030">
    <property type="component" value="Chromosome"/>
</dbReference>
<protein>
    <submittedName>
        <fullName evidence="4">Long-chain-fatty-acid--CoA ligase</fullName>
        <ecNumber evidence="4">6.2.1.3</ecNumber>
    </submittedName>
</protein>
<feature type="domain" description="AMP-dependent synthetase/ligase" evidence="3">
    <location>
        <begin position="26"/>
        <end position="408"/>
    </location>
</feature>
<evidence type="ECO:0000259" key="3">
    <source>
        <dbReference type="Pfam" id="PF00501"/>
    </source>
</evidence>
<reference evidence="4 5" key="1">
    <citation type="journal article" date="2012" name="Stand. Genomic Sci.">
        <title>Complete genome sequence of the aerobic, heterotroph Marinithermus hydrothermalis type strain (T1(T)) from a deep-sea hydrothermal vent chimney.</title>
        <authorList>
            <person name="Copeland A."/>
            <person name="Gu W."/>
            <person name="Yasawong M."/>
            <person name="Lapidus A."/>
            <person name="Lucas S."/>
            <person name="Deshpande S."/>
            <person name="Pagani I."/>
            <person name="Tapia R."/>
            <person name="Cheng J.F."/>
            <person name="Goodwin L.A."/>
            <person name="Pitluck S."/>
            <person name="Liolios K."/>
            <person name="Ivanova N."/>
            <person name="Mavromatis K."/>
            <person name="Mikhailova N."/>
            <person name="Pati A."/>
            <person name="Chen A."/>
            <person name="Palaniappan K."/>
            <person name="Land M."/>
            <person name="Pan C."/>
            <person name="Brambilla E.M."/>
            <person name="Rohde M."/>
            <person name="Tindall B.J."/>
            <person name="Sikorski J."/>
            <person name="Goker M."/>
            <person name="Detter J.C."/>
            <person name="Bristow J."/>
            <person name="Eisen J.A."/>
            <person name="Markowitz V."/>
            <person name="Hugenholtz P."/>
            <person name="Kyrpides N.C."/>
            <person name="Klenk H.P."/>
            <person name="Woyke T."/>
        </authorList>
    </citation>
    <scope>NUCLEOTIDE SEQUENCE [LARGE SCALE GENOMIC DNA]</scope>
    <source>
        <strain evidence="5">DSM 14884 / JCM 11576 / T1</strain>
    </source>
</reference>
<proteinExistence type="inferred from homology"/>
<dbReference type="InterPro" id="IPR042099">
    <property type="entry name" value="ANL_N_sf"/>
</dbReference>
<dbReference type="InterPro" id="IPR020845">
    <property type="entry name" value="AMP-binding_CS"/>
</dbReference>
<sequence length="573" mass="62233">MKPWHAHYDPGVPHAIPEIEPLPTLLERTATRFPDRVALEFLGRRLTYRALWESVQRFAHALQATGLEPGERVAIMLPNSPQFVIAFYGTLLAGGVVVNTNPMYTPRELAYQLQDSGAQTLVILDLLWPRYAEIQNEHPLKTVITTGIQDYLPFPKNLLYPLKVRREGKWPGKVGGTAWRAFLKQGQAPAPRRLELDDLALLQYTGGTTGRPKGAMLTHRNLAANALQTKAWVNDFREGEEVILGVIPFFHVYGMTVAMNLAMIGGATLVLLPRWDTQEVLRTIQRTRPTLFPGVPTMYVAINTSPLTPNFDLTSIRACISGSAPLPVEVARTFERITGAKLVEGYGLTEASPVTHCNPIYGTRKEGSIGVPFPSVDAQVLGPDGQPLPPGQIGELAVKGPNIMKGYWNRPEETQQALKNGWLLTGDMARMDEDGYFYIVDRKKTSSSPAATTSTPARSKKSSTHTPPSKKPPSSASQTPTAAKPSKPTSSSKTSTAAKSPKPTSNSTAAPTSPPTRSPNNGPSKPNSPKPPSEKSSGGSCARKRPAPPRGRKGTASIARGPRLSYPRGKITL</sequence>
<dbReference type="Pfam" id="PF00501">
    <property type="entry name" value="AMP-binding"/>
    <property type="match status" value="1"/>
</dbReference>
<dbReference type="PANTHER" id="PTHR43767:SF1">
    <property type="entry name" value="NONRIBOSOMAL PEPTIDE SYNTHASE PES1 (EUROFUNG)-RELATED"/>
    <property type="match status" value="1"/>
</dbReference>